<name>A0A0C2A4K3_9BACT</name>
<feature type="domain" description="YCII-related" evidence="2">
    <location>
        <begin position="1"/>
        <end position="115"/>
    </location>
</feature>
<evidence type="ECO:0000256" key="1">
    <source>
        <dbReference type="ARBA" id="ARBA00007689"/>
    </source>
</evidence>
<dbReference type="InterPro" id="IPR011008">
    <property type="entry name" value="Dimeric_a/b-barrel"/>
</dbReference>
<dbReference type="Gene3D" id="3.30.70.1060">
    <property type="entry name" value="Dimeric alpha+beta barrel"/>
    <property type="match status" value="1"/>
</dbReference>
<comment type="caution">
    <text evidence="3">The sequence shown here is derived from an EMBL/GenBank/DDBJ whole genome shotgun (WGS) entry which is preliminary data.</text>
</comment>
<reference evidence="3 4" key="1">
    <citation type="submission" date="2014-12" db="EMBL/GenBank/DDBJ databases">
        <title>Genome assembly of Enhygromyxa salina DSM 15201.</title>
        <authorList>
            <person name="Sharma G."/>
            <person name="Subramanian S."/>
        </authorList>
    </citation>
    <scope>NUCLEOTIDE SEQUENCE [LARGE SCALE GENOMIC DNA]</scope>
    <source>
        <strain evidence="3 4">DSM 15201</strain>
    </source>
</reference>
<evidence type="ECO:0000313" key="4">
    <source>
        <dbReference type="Proteomes" id="UP000031599"/>
    </source>
</evidence>
<comment type="similarity">
    <text evidence="1">Belongs to the YciI family.</text>
</comment>
<sequence length="116" mass="12644">MQYLLLIYANESAEAQVPQEQRQAMFGEWMSYTNDMKAAGAYVAGDALQPVSTATSVRLRDGERMITDGPFAETKEQLGGYYLVEAADLDGALEWAAKCPGARTGTVEVRPVMVFG</sequence>
<dbReference type="EMBL" id="JMCC02000013">
    <property type="protein sequence ID" value="KIG18308.1"/>
    <property type="molecule type" value="Genomic_DNA"/>
</dbReference>
<dbReference type="PANTHER" id="PTHR35174:SF3">
    <property type="entry name" value="BLL7171 PROTEIN"/>
    <property type="match status" value="1"/>
</dbReference>
<dbReference type="Proteomes" id="UP000031599">
    <property type="component" value="Unassembled WGS sequence"/>
</dbReference>
<dbReference type="PANTHER" id="PTHR35174">
    <property type="entry name" value="BLL7171 PROTEIN-RELATED"/>
    <property type="match status" value="1"/>
</dbReference>
<protein>
    <submittedName>
        <fullName evidence="3">PhnB protein</fullName>
    </submittedName>
</protein>
<dbReference type="AlphaFoldDB" id="A0A0C2A4K3"/>
<evidence type="ECO:0000313" key="3">
    <source>
        <dbReference type="EMBL" id="KIG18308.1"/>
    </source>
</evidence>
<gene>
    <name evidence="3" type="ORF">DB30_01417</name>
</gene>
<evidence type="ECO:0000259" key="2">
    <source>
        <dbReference type="Pfam" id="PF03795"/>
    </source>
</evidence>
<dbReference type="Pfam" id="PF03795">
    <property type="entry name" value="YCII"/>
    <property type="match status" value="1"/>
</dbReference>
<dbReference type="InterPro" id="IPR005545">
    <property type="entry name" value="YCII"/>
</dbReference>
<dbReference type="SUPFAM" id="SSF54909">
    <property type="entry name" value="Dimeric alpha+beta barrel"/>
    <property type="match status" value="1"/>
</dbReference>
<dbReference type="RefSeq" id="WP_052547184.1">
    <property type="nucleotide sequence ID" value="NZ_JMCC02000013.1"/>
</dbReference>
<organism evidence="3 4">
    <name type="scientific">Enhygromyxa salina</name>
    <dbReference type="NCBI Taxonomy" id="215803"/>
    <lineage>
        <taxon>Bacteria</taxon>
        <taxon>Pseudomonadati</taxon>
        <taxon>Myxococcota</taxon>
        <taxon>Polyangia</taxon>
        <taxon>Nannocystales</taxon>
        <taxon>Nannocystaceae</taxon>
        <taxon>Enhygromyxa</taxon>
    </lineage>
</organism>
<proteinExistence type="inferred from homology"/>
<accession>A0A0C2A4K3</accession>